<gene>
    <name evidence="2" type="ORF">P7K49_027198</name>
</gene>
<evidence type="ECO:0000256" key="1">
    <source>
        <dbReference type="SAM" id="MobiDB-lite"/>
    </source>
</evidence>
<keyword evidence="3" id="KW-1185">Reference proteome</keyword>
<comment type="caution">
    <text evidence="2">The sequence shown here is derived from an EMBL/GenBank/DDBJ whole genome shotgun (WGS) entry which is preliminary data.</text>
</comment>
<accession>A0ABQ9UHN3</accession>
<name>A0ABQ9UHN3_SAGOE</name>
<feature type="region of interest" description="Disordered" evidence="1">
    <location>
        <begin position="17"/>
        <end position="46"/>
    </location>
</feature>
<evidence type="ECO:0000313" key="3">
    <source>
        <dbReference type="Proteomes" id="UP001266305"/>
    </source>
</evidence>
<proteinExistence type="predicted"/>
<organism evidence="2 3">
    <name type="scientific">Saguinus oedipus</name>
    <name type="common">Cotton-top tamarin</name>
    <name type="synonym">Oedipomidas oedipus</name>
    <dbReference type="NCBI Taxonomy" id="9490"/>
    <lineage>
        <taxon>Eukaryota</taxon>
        <taxon>Metazoa</taxon>
        <taxon>Chordata</taxon>
        <taxon>Craniata</taxon>
        <taxon>Vertebrata</taxon>
        <taxon>Euteleostomi</taxon>
        <taxon>Mammalia</taxon>
        <taxon>Eutheria</taxon>
        <taxon>Euarchontoglires</taxon>
        <taxon>Primates</taxon>
        <taxon>Haplorrhini</taxon>
        <taxon>Platyrrhini</taxon>
        <taxon>Cebidae</taxon>
        <taxon>Callitrichinae</taxon>
        <taxon>Saguinus</taxon>
    </lineage>
</organism>
<reference evidence="2 3" key="1">
    <citation type="submission" date="2023-05" db="EMBL/GenBank/DDBJ databases">
        <title>B98-5 Cell Line De Novo Hybrid Assembly: An Optical Mapping Approach.</title>
        <authorList>
            <person name="Kananen K."/>
            <person name="Auerbach J.A."/>
            <person name="Kautto E."/>
            <person name="Blachly J.S."/>
        </authorList>
    </citation>
    <scope>NUCLEOTIDE SEQUENCE [LARGE SCALE GENOMIC DNA]</scope>
    <source>
        <strain evidence="2">B95-8</strain>
        <tissue evidence="2">Cell line</tissue>
    </source>
</reference>
<evidence type="ECO:0000313" key="2">
    <source>
        <dbReference type="EMBL" id="KAK2095782.1"/>
    </source>
</evidence>
<dbReference type="Proteomes" id="UP001266305">
    <property type="component" value="Unassembled WGS sequence"/>
</dbReference>
<protein>
    <submittedName>
        <fullName evidence="2">Uncharacterized protein</fullName>
    </submittedName>
</protein>
<sequence>MEENYLIALKVPGVGETRDAQPANAAGSHRLFGRRHSGTQRGTHWSGCPVKLAI</sequence>
<dbReference type="EMBL" id="JASSZA010000013">
    <property type="protein sequence ID" value="KAK2095782.1"/>
    <property type="molecule type" value="Genomic_DNA"/>
</dbReference>